<name>W1P5D2_AMBTC</name>
<dbReference type="STRING" id="13333.W1P5D2"/>
<dbReference type="EMBL" id="KI394485">
    <property type="protein sequence ID" value="ERN02864.1"/>
    <property type="molecule type" value="Genomic_DNA"/>
</dbReference>
<dbReference type="PANTHER" id="PTHR43874:SF7">
    <property type="entry name" value="TWO-COMPONENT RESPONSE REGULATOR ARR10"/>
    <property type="match status" value="1"/>
</dbReference>
<accession>W1P5D2</accession>
<comment type="function">
    <text evidence="9">Transcriptional activator that binds specific DNA sequence.</text>
</comment>
<evidence type="ECO:0000256" key="7">
    <source>
        <dbReference type="ARBA" id="ARBA00023163"/>
    </source>
</evidence>
<keyword evidence="3 9" id="KW-0902">Two-component regulatory system</keyword>
<evidence type="ECO:0000256" key="9">
    <source>
        <dbReference type="PIRNR" id="PIRNR036392"/>
    </source>
</evidence>
<feature type="modified residue" description="4-aspartylphosphate" evidence="10">
    <location>
        <position position="75"/>
    </location>
</feature>
<reference evidence="15" key="1">
    <citation type="journal article" date="2013" name="Science">
        <title>The Amborella genome and the evolution of flowering plants.</title>
        <authorList>
            <consortium name="Amborella Genome Project"/>
        </authorList>
    </citation>
    <scope>NUCLEOTIDE SEQUENCE [LARGE SCALE GENOMIC DNA]</scope>
</reference>
<dbReference type="InterPro" id="IPR001005">
    <property type="entry name" value="SANT/Myb"/>
</dbReference>
<sequence>MTAEENQKGLREDERKDRFPIGMRVLAVDDDPTCLRLIEALLKRCQYNVTTTGQARTALKMLRENRDKFDLVISDVHMPDMDGFKLLELVGLEMDLPVIMLSAISDPSAVMKGITHGACDYLLKPVRIEELKNIWQHVVRKRKVEPKDPNVTKQGGEDAEKLRHGGPITNGLADRNSKLSRKRKDQNEEDDDDYDENAHESDDPSTQKKPRVVWSIELHQQFVAAVNQLGLEKAVPKRILDLMNVQGLTRENVASHLQKYRLYLKRISTQQGNMAAALGGMGVLGRPNNSSGSLGLSGLPSSGVIQVGHAHNSTNSLNNFSKFHQMNFSKNLQSLPPSSLELEQFQHKQFLSRLGDLATPFEDSLTFPVSQQETNFGGCSNNGSGPNSFNNPFLNDPNNSLMPQVIQNRHKLETQPDPSVGLGAINQDSFEVNGAWHSSAPSMVFSPNPLPVSLPLNTDDISLNNVKTNNMLLRENGFGGQSINYGLKQEWEVPHKQAYAHDPTLLLGSQLSPSLPNENLIMPIGQNQEQGQINGMSDLKMNLVSKEQFGHSFPSVVPHSGSEQSMAGSQMKFQNVFSSDGFPLVDDIMNVMVKQMSIQCCFGMLMLIKSILSRRLVITLL</sequence>
<dbReference type="GO" id="GO:0000160">
    <property type="term" value="P:phosphorelay signal transduction system"/>
    <property type="evidence" value="ECO:0007669"/>
    <property type="project" value="UniProtKB-KW"/>
</dbReference>
<protein>
    <recommendedName>
        <fullName evidence="9">Two-component response regulator</fullName>
    </recommendedName>
</protein>
<evidence type="ECO:0000256" key="6">
    <source>
        <dbReference type="ARBA" id="ARBA00023159"/>
    </source>
</evidence>
<dbReference type="InterPro" id="IPR017053">
    <property type="entry name" value="Response_reg_B-typ_pln"/>
</dbReference>
<evidence type="ECO:0000256" key="5">
    <source>
        <dbReference type="ARBA" id="ARBA00023125"/>
    </source>
</evidence>
<dbReference type="GO" id="GO:0003700">
    <property type="term" value="F:DNA-binding transcription factor activity"/>
    <property type="evidence" value="ECO:0007669"/>
    <property type="project" value="UniProtKB-UniRule"/>
</dbReference>
<dbReference type="Gramene" id="ERN02864">
    <property type="protein sequence ID" value="ERN02864"/>
    <property type="gene ID" value="AMTR_s00086p00182350"/>
</dbReference>
<dbReference type="AlphaFoldDB" id="W1P5D2"/>
<comment type="subcellular location">
    <subcellularLocation>
        <location evidence="1 9">Nucleus</location>
    </subcellularLocation>
</comment>
<keyword evidence="5 9" id="KW-0238">DNA-binding</keyword>
<dbReference type="InterPro" id="IPR045279">
    <property type="entry name" value="ARR-like"/>
</dbReference>
<dbReference type="SMART" id="SM00448">
    <property type="entry name" value="REC"/>
    <property type="match status" value="1"/>
</dbReference>
<keyword evidence="8 9" id="KW-0539">Nucleus</keyword>
<dbReference type="Pfam" id="PF00249">
    <property type="entry name" value="Myb_DNA-binding"/>
    <property type="match status" value="1"/>
</dbReference>
<organism evidence="14 15">
    <name type="scientific">Amborella trichopoda</name>
    <dbReference type="NCBI Taxonomy" id="13333"/>
    <lineage>
        <taxon>Eukaryota</taxon>
        <taxon>Viridiplantae</taxon>
        <taxon>Streptophyta</taxon>
        <taxon>Embryophyta</taxon>
        <taxon>Tracheophyta</taxon>
        <taxon>Spermatophyta</taxon>
        <taxon>Magnoliopsida</taxon>
        <taxon>Amborellales</taxon>
        <taxon>Amborellaceae</taxon>
        <taxon>Amborella</taxon>
    </lineage>
</organism>
<dbReference type="Gene3D" id="1.10.10.60">
    <property type="entry name" value="Homeodomain-like"/>
    <property type="match status" value="1"/>
</dbReference>
<evidence type="ECO:0000256" key="1">
    <source>
        <dbReference type="ARBA" id="ARBA00004123"/>
    </source>
</evidence>
<evidence type="ECO:0000256" key="10">
    <source>
        <dbReference type="PROSITE-ProRule" id="PRU00169"/>
    </source>
</evidence>
<evidence type="ECO:0000259" key="13">
    <source>
        <dbReference type="PROSITE" id="PS51294"/>
    </source>
</evidence>
<dbReference type="InterPro" id="IPR001789">
    <property type="entry name" value="Sig_transdc_resp-reg_receiver"/>
</dbReference>
<evidence type="ECO:0000313" key="14">
    <source>
        <dbReference type="EMBL" id="ERN02864.1"/>
    </source>
</evidence>
<dbReference type="PROSITE" id="PS51294">
    <property type="entry name" value="HTH_MYB"/>
    <property type="match status" value="1"/>
</dbReference>
<dbReference type="NCBIfam" id="TIGR01557">
    <property type="entry name" value="myb_SHAQKYF"/>
    <property type="match status" value="1"/>
</dbReference>
<gene>
    <name evidence="14" type="ORF">AMTR_s00086p00182350</name>
</gene>
<dbReference type="GO" id="GO:0009736">
    <property type="term" value="P:cytokinin-activated signaling pathway"/>
    <property type="evidence" value="ECO:0007669"/>
    <property type="project" value="InterPro"/>
</dbReference>
<evidence type="ECO:0000256" key="11">
    <source>
        <dbReference type="SAM" id="MobiDB-lite"/>
    </source>
</evidence>
<feature type="domain" description="Response regulatory" evidence="12">
    <location>
        <begin position="24"/>
        <end position="139"/>
    </location>
</feature>
<feature type="domain" description="HTH myb-type" evidence="13">
    <location>
        <begin position="206"/>
        <end position="265"/>
    </location>
</feature>
<dbReference type="InterPro" id="IPR017930">
    <property type="entry name" value="Myb_dom"/>
</dbReference>
<dbReference type="CDD" id="cd17584">
    <property type="entry name" value="REC_typeB_ARR-like"/>
    <property type="match status" value="1"/>
</dbReference>
<evidence type="ECO:0000313" key="15">
    <source>
        <dbReference type="Proteomes" id="UP000017836"/>
    </source>
</evidence>
<keyword evidence="15" id="KW-1185">Reference proteome</keyword>
<feature type="compositionally biased region" description="Basic and acidic residues" evidence="11">
    <location>
        <begin position="196"/>
        <end position="206"/>
    </location>
</feature>
<dbReference type="SUPFAM" id="SSF52172">
    <property type="entry name" value="CheY-like"/>
    <property type="match status" value="1"/>
</dbReference>
<dbReference type="eggNOG" id="KOG1601">
    <property type="taxonomic scope" value="Eukaryota"/>
</dbReference>
<dbReference type="Pfam" id="PF00072">
    <property type="entry name" value="Response_reg"/>
    <property type="match status" value="1"/>
</dbReference>
<evidence type="ECO:0000259" key="12">
    <source>
        <dbReference type="PROSITE" id="PS50110"/>
    </source>
</evidence>
<dbReference type="PIRSF" id="PIRSF036392">
    <property type="entry name" value="RR_ARR_type-B"/>
    <property type="match status" value="1"/>
</dbReference>
<dbReference type="GO" id="GO:0003677">
    <property type="term" value="F:DNA binding"/>
    <property type="evidence" value="ECO:0007669"/>
    <property type="project" value="UniProtKB-KW"/>
</dbReference>
<dbReference type="PANTHER" id="PTHR43874">
    <property type="entry name" value="TWO-COMPONENT RESPONSE REGULATOR"/>
    <property type="match status" value="1"/>
</dbReference>
<keyword evidence="6 9" id="KW-0010">Activator</keyword>
<dbReference type="PROSITE" id="PS50110">
    <property type="entry name" value="RESPONSE_REGULATORY"/>
    <property type="match status" value="1"/>
</dbReference>
<dbReference type="Proteomes" id="UP000017836">
    <property type="component" value="Unassembled WGS sequence"/>
</dbReference>
<evidence type="ECO:0000256" key="3">
    <source>
        <dbReference type="ARBA" id="ARBA00023012"/>
    </source>
</evidence>
<dbReference type="FunFam" id="1.10.10.60:FF:000007">
    <property type="entry name" value="Two-component response regulator"/>
    <property type="match status" value="1"/>
</dbReference>
<dbReference type="HOGENOM" id="CLU_024359_0_0_1"/>
<dbReference type="InterPro" id="IPR006447">
    <property type="entry name" value="Myb_dom_plants"/>
</dbReference>
<evidence type="ECO:0000256" key="8">
    <source>
        <dbReference type="ARBA" id="ARBA00023242"/>
    </source>
</evidence>
<keyword evidence="2 10" id="KW-0597">Phosphoprotein</keyword>
<dbReference type="InterPro" id="IPR011006">
    <property type="entry name" value="CheY-like_superfamily"/>
</dbReference>
<dbReference type="Gene3D" id="3.40.50.2300">
    <property type="match status" value="1"/>
</dbReference>
<keyword evidence="4 9" id="KW-0805">Transcription regulation</keyword>
<evidence type="ECO:0000256" key="2">
    <source>
        <dbReference type="ARBA" id="ARBA00022553"/>
    </source>
</evidence>
<feature type="region of interest" description="Disordered" evidence="11">
    <location>
        <begin position="145"/>
        <end position="208"/>
    </location>
</feature>
<proteinExistence type="predicted"/>
<dbReference type="InterPro" id="IPR009057">
    <property type="entry name" value="Homeodomain-like_sf"/>
</dbReference>
<evidence type="ECO:0000256" key="4">
    <source>
        <dbReference type="ARBA" id="ARBA00023015"/>
    </source>
</evidence>
<dbReference type="GO" id="GO:0005634">
    <property type="term" value="C:nucleus"/>
    <property type="evidence" value="ECO:0007669"/>
    <property type="project" value="UniProtKB-SubCell"/>
</dbReference>
<dbReference type="SUPFAM" id="SSF46689">
    <property type="entry name" value="Homeodomain-like"/>
    <property type="match status" value="1"/>
</dbReference>
<keyword evidence="7 9" id="KW-0804">Transcription</keyword>
<feature type="compositionally biased region" description="Basic and acidic residues" evidence="11">
    <location>
        <begin position="145"/>
        <end position="163"/>
    </location>
</feature>